<feature type="non-terminal residue" evidence="1">
    <location>
        <position position="48"/>
    </location>
</feature>
<evidence type="ECO:0000313" key="1">
    <source>
        <dbReference type="EMBL" id="KKL04709.1"/>
    </source>
</evidence>
<gene>
    <name evidence="1" type="ORF">LCGC14_2613320</name>
</gene>
<protein>
    <recommendedName>
        <fullName evidence="2">MYM-type domain-containing protein</fullName>
    </recommendedName>
</protein>
<name>A0A0F9A5A6_9ZZZZ</name>
<sequence>MTVKSIDEKECTKCKKVQSFSEFYKQKGRKFGLTSHCKHCCDNRAREY</sequence>
<organism evidence="1">
    <name type="scientific">marine sediment metagenome</name>
    <dbReference type="NCBI Taxonomy" id="412755"/>
    <lineage>
        <taxon>unclassified sequences</taxon>
        <taxon>metagenomes</taxon>
        <taxon>ecological metagenomes</taxon>
    </lineage>
</organism>
<comment type="caution">
    <text evidence="1">The sequence shown here is derived from an EMBL/GenBank/DDBJ whole genome shotgun (WGS) entry which is preliminary data.</text>
</comment>
<accession>A0A0F9A5A6</accession>
<dbReference type="AlphaFoldDB" id="A0A0F9A5A6"/>
<dbReference type="EMBL" id="LAZR01044412">
    <property type="protein sequence ID" value="KKL04709.1"/>
    <property type="molecule type" value="Genomic_DNA"/>
</dbReference>
<reference evidence="1" key="1">
    <citation type="journal article" date="2015" name="Nature">
        <title>Complex archaea that bridge the gap between prokaryotes and eukaryotes.</title>
        <authorList>
            <person name="Spang A."/>
            <person name="Saw J.H."/>
            <person name="Jorgensen S.L."/>
            <person name="Zaremba-Niedzwiedzka K."/>
            <person name="Martijn J."/>
            <person name="Lind A.E."/>
            <person name="van Eijk R."/>
            <person name="Schleper C."/>
            <person name="Guy L."/>
            <person name="Ettema T.J."/>
        </authorList>
    </citation>
    <scope>NUCLEOTIDE SEQUENCE</scope>
</reference>
<proteinExistence type="predicted"/>
<evidence type="ECO:0008006" key="2">
    <source>
        <dbReference type="Google" id="ProtNLM"/>
    </source>
</evidence>